<dbReference type="AlphaFoldDB" id="A0A8F9TTC4"/>
<accession>A0A8F9TTC4</accession>
<keyword evidence="1" id="KW-1133">Transmembrane helix</keyword>
<dbReference type="EMBL" id="CP080507">
    <property type="protein sequence ID" value="QYM78869.1"/>
    <property type="molecule type" value="Genomic_DNA"/>
</dbReference>
<keyword evidence="1" id="KW-0812">Transmembrane</keyword>
<feature type="transmembrane region" description="Helical" evidence="1">
    <location>
        <begin position="97"/>
        <end position="121"/>
    </location>
</feature>
<sequence length="269" mass="28064">MKSPVIPSFVTVARAAAGREFLSHRLNRFLYAHVLLVLTAGLLPLLTPGDALARGAAWWLLHAVLYAISLSALLLGLSSAHAETDEFTWLLGQPAGIGPWLAGKAAALIVLVAGSTALLGVPTWCAGGGSRELFLVTAGAAGVSAVCAMAGLVVGCWIRDHVPGLIAAVAVWFVLLFGADFLLLAVAGGELTQAHPDVWVGVLMMNPLDAFRVTVLFTVERAAFSGIDAGQLTAWWVTHALAWLVTILTAWIAGAGACAWLGARRRSDG</sequence>
<keyword evidence="1" id="KW-0472">Membrane</keyword>
<keyword evidence="3" id="KW-1185">Reference proteome</keyword>
<proteinExistence type="predicted"/>
<feature type="transmembrane region" description="Helical" evidence="1">
    <location>
        <begin position="164"/>
        <end position="186"/>
    </location>
</feature>
<dbReference type="KEGG" id="ole:K0B96_16430"/>
<evidence type="ECO:0000313" key="2">
    <source>
        <dbReference type="EMBL" id="QYM78869.1"/>
    </source>
</evidence>
<protein>
    <submittedName>
        <fullName evidence="2">Uncharacterized protein</fullName>
    </submittedName>
</protein>
<feature type="transmembrane region" description="Helical" evidence="1">
    <location>
        <begin position="133"/>
        <end position="158"/>
    </location>
</feature>
<feature type="transmembrane region" description="Helical" evidence="1">
    <location>
        <begin position="239"/>
        <end position="263"/>
    </location>
</feature>
<feature type="transmembrane region" description="Helical" evidence="1">
    <location>
        <begin position="28"/>
        <end position="46"/>
    </location>
</feature>
<dbReference type="RefSeq" id="WP_220161983.1">
    <property type="nucleotide sequence ID" value="NZ_CP080507.1"/>
</dbReference>
<name>A0A8F9TTC4_9BACT</name>
<organism evidence="2 3">
    <name type="scientific">Horticoccus luteus</name>
    <dbReference type="NCBI Taxonomy" id="2862869"/>
    <lineage>
        <taxon>Bacteria</taxon>
        <taxon>Pseudomonadati</taxon>
        <taxon>Verrucomicrobiota</taxon>
        <taxon>Opitutia</taxon>
        <taxon>Opitutales</taxon>
        <taxon>Opitutaceae</taxon>
        <taxon>Horticoccus</taxon>
    </lineage>
</organism>
<gene>
    <name evidence="2" type="ORF">K0B96_16430</name>
</gene>
<evidence type="ECO:0000313" key="3">
    <source>
        <dbReference type="Proteomes" id="UP000825051"/>
    </source>
</evidence>
<feature type="transmembrane region" description="Helical" evidence="1">
    <location>
        <begin position="58"/>
        <end position="77"/>
    </location>
</feature>
<dbReference type="Proteomes" id="UP000825051">
    <property type="component" value="Chromosome"/>
</dbReference>
<evidence type="ECO:0000256" key="1">
    <source>
        <dbReference type="SAM" id="Phobius"/>
    </source>
</evidence>
<reference evidence="2" key="1">
    <citation type="submission" date="2021-08" db="EMBL/GenBank/DDBJ databases">
        <title>Genome of a novel bacterium of the phylum Verrucomicrobia, Oleiharenicola sp. KSB-15.</title>
        <authorList>
            <person name="Chung J.-H."/>
            <person name="Ahn J.-H."/>
            <person name="Yoon Y."/>
            <person name="Kim D.-Y."/>
            <person name="An S.-H."/>
            <person name="Park I."/>
            <person name="Yeon J."/>
        </authorList>
    </citation>
    <scope>NUCLEOTIDE SEQUENCE</scope>
    <source>
        <strain evidence="2">KSB-15</strain>
    </source>
</reference>